<dbReference type="Pfam" id="PF00482">
    <property type="entry name" value="T2SSF"/>
    <property type="match status" value="2"/>
</dbReference>
<dbReference type="InterPro" id="IPR018076">
    <property type="entry name" value="T2SS_GspF_dom"/>
</dbReference>
<dbReference type="PANTHER" id="PTHR30012:SF0">
    <property type="entry name" value="TYPE II SECRETION SYSTEM PROTEIN F-RELATED"/>
    <property type="match status" value="1"/>
</dbReference>
<keyword evidence="4 7" id="KW-0812">Transmembrane</keyword>
<evidence type="ECO:0000256" key="2">
    <source>
        <dbReference type="ARBA" id="ARBA00005745"/>
    </source>
</evidence>
<comment type="similarity">
    <text evidence="2">Belongs to the GSP F family.</text>
</comment>
<feature type="transmembrane region" description="Helical" evidence="7">
    <location>
        <begin position="377"/>
        <end position="398"/>
    </location>
</feature>
<dbReference type="AlphaFoldDB" id="A0A2H0RGA7"/>
<proteinExistence type="inferred from homology"/>
<feature type="domain" description="Type II secretion system protein GspF" evidence="8">
    <location>
        <begin position="274"/>
        <end position="396"/>
    </location>
</feature>
<gene>
    <name evidence="9" type="ORF">COV09_00650</name>
</gene>
<accession>A0A2H0RGA7</accession>
<keyword evidence="6 7" id="KW-0472">Membrane</keyword>
<name>A0A2H0RGA7_9BACT</name>
<dbReference type="PRINTS" id="PR00812">
    <property type="entry name" value="BCTERIALGSPF"/>
</dbReference>
<dbReference type="InterPro" id="IPR042094">
    <property type="entry name" value="T2SS_GspF_sf"/>
</dbReference>
<comment type="subcellular location">
    <subcellularLocation>
        <location evidence="1">Cell membrane</location>
        <topology evidence="1">Multi-pass membrane protein</topology>
    </subcellularLocation>
</comment>
<keyword evidence="5 7" id="KW-1133">Transmembrane helix</keyword>
<dbReference type="PANTHER" id="PTHR30012">
    <property type="entry name" value="GENERAL SECRETION PATHWAY PROTEIN"/>
    <property type="match status" value="1"/>
</dbReference>
<evidence type="ECO:0000256" key="5">
    <source>
        <dbReference type="ARBA" id="ARBA00022989"/>
    </source>
</evidence>
<dbReference type="Proteomes" id="UP000230906">
    <property type="component" value="Unassembled WGS sequence"/>
</dbReference>
<keyword evidence="3" id="KW-1003">Cell membrane</keyword>
<organism evidence="9 10">
    <name type="scientific">Candidatus Vogelbacteria bacterium CG10_big_fil_rev_8_21_14_0_10_50_13</name>
    <dbReference type="NCBI Taxonomy" id="1975044"/>
    <lineage>
        <taxon>Bacteria</taxon>
        <taxon>Candidatus Vogeliibacteriota</taxon>
    </lineage>
</organism>
<evidence type="ECO:0000256" key="1">
    <source>
        <dbReference type="ARBA" id="ARBA00004651"/>
    </source>
</evidence>
<evidence type="ECO:0000256" key="7">
    <source>
        <dbReference type="SAM" id="Phobius"/>
    </source>
</evidence>
<protein>
    <recommendedName>
        <fullName evidence="8">Type II secretion system protein GspF domain-containing protein</fullName>
    </recommendedName>
</protein>
<sequence>MKFAYQAQRQNGERTAGKEEAIDRFALARVMRARGLVLISATEVVEGKKRAWWQFSWRTIRVPKRDIFLFTSNLGVLIKAGLSLGRALDVLKRQTKRRALETVIEDLNSRISAGASLASALEEYGEIFPPVVPAMVRAGEGSGTLPDSLALVSSQLKKSYDLRRKVFGALIYPAVVMAAIIVIGILMMIFLIPTLVATFEDLAVELPLTTQIIVAGSNFLVSYWPWLLLSVLLLGVGVAALYRLESVKIGWQKLLLKLPVFKKFIEELNAAILMRTVSSLLAAGVGLTESLEITSQVIQNHIFRGILKSAAESIQQGLPLSAAFKSYGAVMPLLVGEMAEVGEETGNLSGMLLKGAEFYEEDVDQLTKNLSTIIEPVLMIIVGLAVGIFAVSMIGPLYSISDAF</sequence>
<evidence type="ECO:0000256" key="6">
    <source>
        <dbReference type="ARBA" id="ARBA00023136"/>
    </source>
</evidence>
<comment type="caution">
    <text evidence="9">The sequence shown here is derived from an EMBL/GenBank/DDBJ whole genome shotgun (WGS) entry which is preliminary data.</text>
</comment>
<feature type="transmembrane region" description="Helical" evidence="7">
    <location>
        <begin position="166"/>
        <end position="192"/>
    </location>
</feature>
<dbReference type="InterPro" id="IPR003004">
    <property type="entry name" value="GspF/PilC"/>
</dbReference>
<feature type="domain" description="Type II secretion system protein GspF" evidence="8">
    <location>
        <begin position="70"/>
        <end position="193"/>
    </location>
</feature>
<evidence type="ECO:0000313" key="9">
    <source>
        <dbReference type="EMBL" id="PIR45591.1"/>
    </source>
</evidence>
<dbReference type="Gene3D" id="1.20.81.30">
    <property type="entry name" value="Type II secretion system (T2SS), domain F"/>
    <property type="match status" value="2"/>
</dbReference>
<evidence type="ECO:0000256" key="3">
    <source>
        <dbReference type="ARBA" id="ARBA00022475"/>
    </source>
</evidence>
<dbReference type="EMBL" id="PCYJ01000012">
    <property type="protein sequence ID" value="PIR45591.1"/>
    <property type="molecule type" value="Genomic_DNA"/>
</dbReference>
<evidence type="ECO:0000313" key="10">
    <source>
        <dbReference type="Proteomes" id="UP000230906"/>
    </source>
</evidence>
<dbReference type="GO" id="GO:0005886">
    <property type="term" value="C:plasma membrane"/>
    <property type="evidence" value="ECO:0007669"/>
    <property type="project" value="UniProtKB-SubCell"/>
</dbReference>
<feature type="transmembrane region" description="Helical" evidence="7">
    <location>
        <begin position="223"/>
        <end position="244"/>
    </location>
</feature>
<reference evidence="9 10" key="1">
    <citation type="submission" date="2017-09" db="EMBL/GenBank/DDBJ databases">
        <title>Depth-based differentiation of microbial function through sediment-hosted aquifers and enrichment of novel symbionts in the deep terrestrial subsurface.</title>
        <authorList>
            <person name="Probst A.J."/>
            <person name="Ladd B."/>
            <person name="Jarett J.K."/>
            <person name="Geller-Mcgrath D.E."/>
            <person name="Sieber C.M."/>
            <person name="Emerson J.B."/>
            <person name="Anantharaman K."/>
            <person name="Thomas B.C."/>
            <person name="Malmstrom R."/>
            <person name="Stieglmeier M."/>
            <person name="Klingl A."/>
            <person name="Woyke T."/>
            <person name="Ryan C.M."/>
            <person name="Banfield J.F."/>
        </authorList>
    </citation>
    <scope>NUCLEOTIDE SEQUENCE [LARGE SCALE GENOMIC DNA]</scope>
    <source>
        <strain evidence="9">CG10_big_fil_rev_8_21_14_0_10_50_13</strain>
    </source>
</reference>
<evidence type="ECO:0000256" key="4">
    <source>
        <dbReference type="ARBA" id="ARBA00022692"/>
    </source>
</evidence>
<evidence type="ECO:0000259" key="8">
    <source>
        <dbReference type="Pfam" id="PF00482"/>
    </source>
</evidence>